<reference evidence="1" key="1">
    <citation type="submission" date="2020-07" db="EMBL/GenBank/DDBJ databases">
        <title>Genome sequence and genetic diversity analysis of an under-domesticated orphan crop, white fonio (Digitaria exilis).</title>
        <authorList>
            <person name="Bennetzen J.L."/>
            <person name="Chen S."/>
            <person name="Ma X."/>
            <person name="Wang X."/>
            <person name="Yssel A.E.J."/>
            <person name="Chaluvadi S.R."/>
            <person name="Johnson M."/>
            <person name="Gangashetty P."/>
            <person name="Hamidou F."/>
            <person name="Sanogo M.D."/>
            <person name="Zwaenepoel A."/>
            <person name="Wallace J."/>
            <person name="Van De Peer Y."/>
            <person name="Van Deynze A."/>
        </authorList>
    </citation>
    <scope>NUCLEOTIDE SEQUENCE</scope>
    <source>
        <tissue evidence="1">Leaves</tissue>
    </source>
</reference>
<accession>A0A835KI08</accession>
<evidence type="ECO:0000313" key="1">
    <source>
        <dbReference type="EMBL" id="KAF8732281.1"/>
    </source>
</evidence>
<keyword evidence="2" id="KW-1185">Reference proteome</keyword>
<proteinExistence type="predicted"/>
<evidence type="ECO:0000313" key="2">
    <source>
        <dbReference type="Proteomes" id="UP000636709"/>
    </source>
</evidence>
<dbReference type="Proteomes" id="UP000636709">
    <property type="component" value="Unassembled WGS sequence"/>
</dbReference>
<sequence>MRQRQQGEEHQELFVQWRPCDKKRS</sequence>
<protein>
    <submittedName>
        <fullName evidence="1">Uncharacterized protein</fullName>
    </submittedName>
</protein>
<organism evidence="1 2">
    <name type="scientific">Digitaria exilis</name>
    <dbReference type="NCBI Taxonomy" id="1010633"/>
    <lineage>
        <taxon>Eukaryota</taxon>
        <taxon>Viridiplantae</taxon>
        <taxon>Streptophyta</taxon>
        <taxon>Embryophyta</taxon>
        <taxon>Tracheophyta</taxon>
        <taxon>Spermatophyta</taxon>
        <taxon>Magnoliopsida</taxon>
        <taxon>Liliopsida</taxon>
        <taxon>Poales</taxon>
        <taxon>Poaceae</taxon>
        <taxon>PACMAD clade</taxon>
        <taxon>Panicoideae</taxon>
        <taxon>Panicodae</taxon>
        <taxon>Paniceae</taxon>
        <taxon>Anthephorinae</taxon>
        <taxon>Digitaria</taxon>
    </lineage>
</organism>
<comment type="caution">
    <text evidence="1">The sequence shown here is derived from an EMBL/GenBank/DDBJ whole genome shotgun (WGS) entry which is preliminary data.</text>
</comment>
<dbReference type="EMBL" id="JACEFO010001605">
    <property type="protein sequence ID" value="KAF8732281.1"/>
    <property type="molecule type" value="Genomic_DNA"/>
</dbReference>
<name>A0A835KI08_9POAL</name>
<gene>
    <name evidence="1" type="ORF">HU200_016261</name>
</gene>
<dbReference type="AlphaFoldDB" id="A0A835KI08"/>